<dbReference type="InterPro" id="IPR000032">
    <property type="entry name" value="HPr-like"/>
</dbReference>
<dbReference type="PATRIC" id="fig|796944.3.peg.1173"/>
<dbReference type="CDD" id="cd00367">
    <property type="entry name" value="PTS-HPr_like"/>
    <property type="match status" value="1"/>
</dbReference>
<feature type="domain" description="HPr" evidence="4">
    <location>
        <begin position="1"/>
        <end position="88"/>
    </location>
</feature>
<dbReference type="NCBIfam" id="TIGR01003">
    <property type="entry name" value="PTS_HPr_family"/>
    <property type="match status" value="1"/>
</dbReference>
<keyword evidence="6" id="KW-1185">Reference proteome</keyword>
<evidence type="ECO:0000313" key="6">
    <source>
        <dbReference type="Proteomes" id="UP000003527"/>
    </source>
</evidence>
<dbReference type="GO" id="GO:0005737">
    <property type="term" value="C:cytoplasm"/>
    <property type="evidence" value="ECO:0007669"/>
    <property type="project" value="UniProtKB-SubCell"/>
</dbReference>
<dbReference type="PROSITE" id="PS51350">
    <property type="entry name" value="PTS_HPR_DOM"/>
    <property type="match status" value="1"/>
</dbReference>
<comment type="subcellular location">
    <subcellularLocation>
        <location evidence="1">Cytoplasm</location>
    </subcellularLocation>
</comment>
<evidence type="ECO:0000313" key="5">
    <source>
        <dbReference type="EMBL" id="EHL12152.1"/>
    </source>
</evidence>
<dbReference type="GO" id="GO:0009401">
    <property type="term" value="P:phosphoenolpyruvate-dependent sugar phosphotransferase system"/>
    <property type="evidence" value="ECO:0007669"/>
    <property type="project" value="UniProtKB-KW"/>
</dbReference>
<dbReference type="EMBL" id="AFZD01000016">
    <property type="protein sequence ID" value="EHL12152.1"/>
    <property type="molecule type" value="Genomic_DNA"/>
</dbReference>
<dbReference type="PRINTS" id="PR00107">
    <property type="entry name" value="PHOSPHOCPHPR"/>
</dbReference>
<evidence type="ECO:0000256" key="2">
    <source>
        <dbReference type="ARBA" id="ARBA00022490"/>
    </source>
</evidence>
<gene>
    <name evidence="5" type="ORF">HMPREF9624_00459</name>
</gene>
<evidence type="ECO:0000256" key="1">
    <source>
        <dbReference type="ARBA" id="ARBA00004496"/>
    </source>
</evidence>
<dbReference type="Gene3D" id="3.30.1340.10">
    <property type="entry name" value="HPr-like"/>
    <property type="match status" value="1"/>
</dbReference>
<dbReference type="PANTHER" id="PTHR33705">
    <property type="entry name" value="PHOSPHOCARRIER PROTEIN HPR"/>
    <property type="match status" value="1"/>
</dbReference>
<keyword evidence="3" id="KW-0598">Phosphotransferase system</keyword>
<reference evidence="5 6" key="1">
    <citation type="submission" date="2011-08" db="EMBL/GenBank/DDBJ databases">
        <title>The Genome Sequence of Oribacterium sp. ACB7.</title>
        <authorList>
            <consortium name="The Broad Institute Genome Sequencing Platform"/>
            <person name="Earl A."/>
            <person name="Ward D."/>
            <person name="Feldgarden M."/>
            <person name="Gevers D."/>
            <person name="Sizova M."/>
            <person name="Hazen A."/>
            <person name="Epstein S."/>
            <person name="Young S.K."/>
            <person name="Zeng Q."/>
            <person name="Gargeya S."/>
            <person name="Fitzgerald M."/>
            <person name="Haas B."/>
            <person name="Abouelleil A."/>
            <person name="Alvarado L."/>
            <person name="Arachchi H.M."/>
            <person name="Berlin A."/>
            <person name="Brown A."/>
            <person name="Chapman S.B."/>
            <person name="Chen Z."/>
            <person name="Dunbar C."/>
            <person name="Freedman E."/>
            <person name="Gearin G."/>
            <person name="Gellesch M."/>
            <person name="Goldberg J."/>
            <person name="Griggs A."/>
            <person name="Gujja S."/>
            <person name="Heiman D."/>
            <person name="Howarth C."/>
            <person name="Larson L."/>
            <person name="Lui A."/>
            <person name="MacDonald P.J.P."/>
            <person name="Montmayeur A."/>
            <person name="Murphy C."/>
            <person name="Neiman D."/>
            <person name="Pearson M."/>
            <person name="Priest M."/>
            <person name="Roberts A."/>
            <person name="Saif S."/>
            <person name="Shea T."/>
            <person name="Shenoy N."/>
            <person name="Sisk P."/>
            <person name="Stolte C."/>
            <person name="Sykes S."/>
            <person name="Wortman J."/>
            <person name="Nusbaum C."/>
            <person name="Birren B."/>
        </authorList>
    </citation>
    <scope>NUCLEOTIDE SEQUENCE [LARGE SCALE GENOMIC DNA]</scope>
    <source>
        <strain evidence="5 6">ACB7</strain>
    </source>
</reference>
<evidence type="ECO:0000259" key="4">
    <source>
        <dbReference type="PROSITE" id="PS51350"/>
    </source>
</evidence>
<dbReference type="RefSeq" id="WP_009536360.1">
    <property type="nucleotide sequence ID" value="NZ_JH414504.1"/>
</dbReference>
<dbReference type="InterPro" id="IPR035895">
    <property type="entry name" value="HPr-like_sf"/>
</dbReference>
<dbReference type="AlphaFoldDB" id="G9WTU9"/>
<comment type="caution">
    <text evidence="5">The sequence shown here is derived from an EMBL/GenBank/DDBJ whole genome shotgun (WGS) entry which is preliminary data.</text>
</comment>
<keyword evidence="2" id="KW-0963">Cytoplasm</keyword>
<organism evidence="5 6">
    <name type="scientific">Oribacterium asaccharolyticum ACB7</name>
    <dbReference type="NCBI Taxonomy" id="796944"/>
    <lineage>
        <taxon>Bacteria</taxon>
        <taxon>Bacillati</taxon>
        <taxon>Bacillota</taxon>
        <taxon>Clostridia</taxon>
        <taxon>Lachnospirales</taxon>
        <taxon>Lachnospiraceae</taxon>
        <taxon>Oribacterium</taxon>
    </lineage>
</organism>
<dbReference type="InterPro" id="IPR050399">
    <property type="entry name" value="HPr"/>
</dbReference>
<dbReference type="HOGENOM" id="CLU_136230_2_4_9"/>
<dbReference type="PANTHER" id="PTHR33705:SF2">
    <property type="entry name" value="PHOSPHOCARRIER PROTEIN NPR"/>
    <property type="match status" value="1"/>
</dbReference>
<protein>
    <recommendedName>
        <fullName evidence="4">HPr domain-containing protein</fullName>
    </recommendedName>
</protein>
<name>G9WTU9_9FIRM</name>
<accession>G9WTU9</accession>
<dbReference type="Pfam" id="PF00381">
    <property type="entry name" value="PTS-HPr"/>
    <property type="match status" value="1"/>
</dbReference>
<proteinExistence type="predicted"/>
<dbReference type="SUPFAM" id="SSF55594">
    <property type="entry name" value="HPr-like"/>
    <property type="match status" value="1"/>
</dbReference>
<evidence type="ECO:0000256" key="3">
    <source>
        <dbReference type="ARBA" id="ARBA00022683"/>
    </source>
</evidence>
<sequence>MTSAEVKIINESGLHLRPAGVLTQTCIRFKSEIILYYGERKIIGKSVLNVMAAGVKKGSTVRVECSGIDEEEALKAVVEAISSGLGEGTSTPEPLF</sequence>
<dbReference type="Proteomes" id="UP000003527">
    <property type="component" value="Unassembled WGS sequence"/>
</dbReference>